<comment type="function">
    <text evidence="6">DNA polymerase III is a complex, multichain enzyme responsible for most of the replicative synthesis in bacteria. This DNA polymerase also exhibits 3' to 5' exonuclease activity.</text>
</comment>
<dbReference type="Pfam" id="PF13177">
    <property type="entry name" value="DNA_pol3_delta2"/>
    <property type="match status" value="1"/>
</dbReference>
<keyword evidence="2" id="KW-0479">Metal-binding</keyword>
<protein>
    <recommendedName>
        <fullName evidence="6">DNA polymerase III subunit gamma/tau</fullName>
        <ecNumber evidence="6">2.7.7.7</ecNumber>
    </recommendedName>
</protein>
<name>A0A9D5JWI8_9BACT</name>
<comment type="similarity">
    <text evidence="1 6">Belongs to the DnaX/STICHEL family.</text>
</comment>
<keyword evidence="6 7" id="KW-0548">Nucleotidyltransferase</keyword>
<evidence type="ECO:0000256" key="1">
    <source>
        <dbReference type="ARBA" id="ARBA00006360"/>
    </source>
</evidence>
<keyword evidence="3 6" id="KW-0547">Nucleotide-binding</keyword>
<dbReference type="GO" id="GO:0006261">
    <property type="term" value="P:DNA-templated DNA replication"/>
    <property type="evidence" value="ECO:0007669"/>
    <property type="project" value="TreeGrafter"/>
</dbReference>
<dbReference type="GO" id="GO:0005524">
    <property type="term" value="F:ATP binding"/>
    <property type="evidence" value="ECO:0007669"/>
    <property type="project" value="UniProtKB-KW"/>
</dbReference>
<dbReference type="NCBIfam" id="TIGR02397">
    <property type="entry name" value="dnaX_nterm"/>
    <property type="match status" value="1"/>
</dbReference>
<dbReference type="Proteomes" id="UP000649604">
    <property type="component" value="Unassembled WGS sequence"/>
</dbReference>
<dbReference type="CDD" id="cd00009">
    <property type="entry name" value="AAA"/>
    <property type="match status" value="1"/>
</dbReference>
<dbReference type="SUPFAM" id="SSF52540">
    <property type="entry name" value="P-loop containing nucleoside triphosphate hydrolases"/>
    <property type="match status" value="1"/>
</dbReference>
<accession>A0A9D5JWI8</accession>
<dbReference type="EC" id="2.7.7.7" evidence="6"/>
<dbReference type="PANTHER" id="PTHR11669">
    <property type="entry name" value="REPLICATION FACTOR C / DNA POLYMERASE III GAMMA-TAU SUBUNIT"/>
    <property type="match status" value="1"/>
</dbReference>
<reference evidence="7" key="1">
    <citation type="submission" date="2019-11" db="EMBL/GenBank/DDBJ databases">
        <title>Microbial mats filling the niche in hypersaline microbial mats.</title>
        <authorList>
            <person name="Wong H.L."/>
            <person name="Macleod F.I."/>
            <person name="White R.A. III"/>
            <person name="Burns B.P."/>
        </authorList>
    </citation>
    <scope>NUCLEOTIDE SEQUENCE</scope>
    <source>
        <strain evidence="7">Rbin_158</strain>
    </source>
</reference>
<keyword evidence="4" id="KW-0862">Zinc</keyword>
<dbReference type="InterPro" id="IPR050238">
    <property type="entry name" value="DNA_Rep/Repair_Clamp_Loader"/>
</dbReference>
<dbReference type="FunFam" id="3.40.50.300:FF:000014">
    <property type="entry name" value="DNA polymerase III subunit gamma/tau"/>
    <property type="match status" value="1"/>
</dbReference>
<comment type="subunit">
    <text evidence="6">DNA polymerase III contains a core (composed of alpha, epsilon and theta chains) that associates with a tau subunit. This core dimerizes to form the POLIII' complex. PolIII' associates with the gamma complex (composed of gamma, delta, delta', psi and chi chains) and with the beta chain to form the complete DNA polymerase III complex.</text>
</comment>
<feature type="non-terminal residue" evidence="7">
    <location>
        <position position="154"/>
    </location>
</feature>
<keyword evidence="6" id="KW-0235">DNA replication</keyword>
<evidence type="ECO:0000256" key="2">
    <source>
        <dbReference type="ARBA" id="ARBA00022723"/>
    </source>
</evidence>
<dbReference type="InterPro" id="IPR012763">
    <property type="entry name" value="DNA_pol_III_sug/sutau_N"/>
</dbReference>
<organism evidence="7 8">
    <name type="scientific">candidate division KSB3 bacterium</name>
    <dbReference type="NCBI Taxonomy" id="2044937"/>
    <lineage>
        <taxon>Bacteria</taxon>
        <taxon>candidate division KSB3</taxon>
    </lineage>
</organism>
<evidence type="ECO:0000256" key="6">
    <source>
        <dbReference type="RuleBase" id="RU364063"/>
    </source>
</evidence>
<evidence type="ECO:0000256" key="5">
    <source>
        <dbReference type="ARBA" id="ARBA00022840"/>
    </source>
</evidence>
<dbReference type="InterPro" id="IPR001270">
    <property type="entry name" value="ClpA/B"/>
</dbReference>
<dbReference type="EMBL" id="WJJP01000426">
    <property type="protein sequence ID" value="MBD3325538.1"/>
    <property type="molecule type" value="Genomic_DNA"/>
</dbReference>
<evidence type="ECO:0000313" key="8">
    <source>
        <dbReference type="Proteomes" id="UP000649604"/>
    </source>
</evidence>
<keyword evidence="5 6" id="KW-0067">ATP-binding</keyword>
<dbReference type="InterPro" id="IPR027417">
    <property type="entry name" value="P-loop_NTPase"/>
</dbReference>
<dbReference type="Gene3D" id="3.40.50.300">
    <property type="entry name" value="P-loop containing nucleotide triphosphate hydrolases"/>
    <property type="match status" value="1"/>
</dbReference>
<gene>
    <name evidence="6 7" type="primary">dnaX</name>
    <name evidence="7" type="ORF">GF339_13185</name>
</gene>
<dbReference type="GO" id="GO:0003887">
    <property type="term" value="F:DNA-directed DNA polymerase activity"/>
    <property type="evidence" value="ECO:0007669"/>
    <property type="project" value="UniProtKB-KW"/>
</dbReference>
<evidence type="ECO:0000256" key="4">
    <source>
        <dbReference type="ARBA" id="ARBA00022833"/>
    </source>
</evidence>
<sequence length="154" mass="17171">MTYQVLARKWRPQRFEDVIGQEHITDVLMNSLATGRLHHGYLFSGIRGIGKTTTARILAKALNCEHGPTPHPCNQCAFCQEITAGCSMDVEEIDAASNRGVDEVRTLQANTGYAPARSRYKIFIIDEVHMLTTPAFNALLKTLEEPPPNVVFIM</sequence>
<comment type="catalytic activity">
    <reaction evidence="6">
        <text>DNA(n) + a 2'-deoxyribonucleoside 5'-triphosphate = DNA(n+1) + diphosphate</text>
        <dbReference type="Rhea" id="RHEA:22508"/>
        <dbReference type="Rhea" id="RHEA-COMP:17339"/>
        <dbReference type="Rhea" id="RHEA-COMP:17340"/>
        <dbReference type="ChEBI" id="CHEBI:33019"/>
        <dbReference type="ChEBI" id="CHEBI:61560"/>
        <dbReference type="ChEBI" id="CHEBI:173112"/>
        <dbReference type="EC" id="2.7.7.7"/>
    </reaction>
</comment>
<keyword evidence="6" id="KW-0239">DNA-directed DNA polymerase</keyword>
<proteinExistence type="inferred from homology"/>
<dbReference type="GO" id="GO:0046872">
    <property type="term" value="F:metal ion binding"/>
    <property type="evidence" value="ECO:0007669"/>
    <property type="project" value="UniProtKB-KW"/>
</dbReference>
<dbReference type="GO" id="GO:0009360">
    <property type="term" value="C:DNA polymerase III complex"/>
    <property type="evidence" value="ECO:0007669"/>
    <property type="project" value="InterPro"/>
</dbReference>
<evidence type="ECO:0000256" key="3">
    <source>
        <dbReference type="ARBA" id="ARBA00022741"/>
    </source>
</evidence>
<dbReference type="AlphaFoldDB" id="A0A9D5JWI8"/>
<keyword evidence="6 7" id="KW-0808">Transferase</keyword>
<dbReference type="PANTHER" id="PTHR11669:SF0">
    <property type="entry name" value="PROTEIN STICHEL-LIKE 2"/>
    <property type="match status" value="1"/>
</dbReference>
<comment type="caution">
    <text evidence="7">The sequence shown here is derived from an EMBL/GenBank/DDBJ whole genome shotgun (WGS) entry which is preliminary data.</text>
</comment>
<dbReference type="PRINTS" id="PR00300">
    <property type="entry name" value="CLPPROTEASEA"/>
</dbReference>
<evidence type="ECO:0000313" key="7">
    <source>
        <dbReference type="EMBL" id="MBD3325538.1"/>
    </source>
</evidence>